<dbReference type="Proteomes" id="UP001595939">
    <property type="component" value="Unassembled WGS sequence"/>
</dbReference>
<keyword evidence="3" id="KW-1185">Reference proteome</keyword>
<evidence type="ECO:0000313" key="2">
    <source>
        <dbReference type="EMBL" id="MFC4455108.1"/>
    </source>
</evidence>
<dbReference type="Gene3D" id="1.10.10.10">
    <property type="entry name" value="Winged helix-like DNA-binding domain superfamily/Winged helix DNA-binding domain"/>
    <property type="match status" value="1"/>
</dbReference>
<organism evidence="2 3">
    <name type="scientific">Deinococcus sonorensis</name>
    <dbReference type="NCBI Taxonomy" id="309891"/>
    <lineage>
        <taxon>Bacteria</taxon>
        <taxon>Thermotogati</taxon>
        <taxon>Deinococcota</taxon>
        <taxon>Deinococci</taxon>
        <taxon>Deinococcales</taxon>
        <taxon>Deinococcaceae</taxon>
        <taxon>Deinococcus</taxon>
    </lineage>
</organism>
<dbReference type="RefSeq" id="WP_380129826.1">
    <property type="nucleotide sequence ID" value="NZ_JBHSEG010000008.1"/>
</dbReference>
<dbReference type="PANTHER" id="PTHR33169">
    <property type="entry name" value="PADR-FAMILY TRANSCRIPTIONAL REGULATOR"/>
    <property type="match status" value="1"/>
</dbReference>
<reference evidence="3" key="1">
    <citation type="journal article" date="2019" name="Int. J. Syst. Evol. Microbiol.">
        <title>The Global Catalogue of Microorganisms (GCM) 10K type strain sequencing project: providing services to taxonomists for standard genome sequencing and annotation.</title>
        <authorList>
            <consortium name="The Broad Institute Genomics Platform"/>
            <consortium name="The Broad Institute Genome Sequencing Center for Infectious Disease"/>
            <person name="Wu L."/>
            <person name="Ma J."/>
        </authorList>
    </citation>
    <scope>NUCLEOTIDE SEQUENCE [LARGE SCALE GENOMIC DNA]</scope>
    <source>
        <strain evidence="3">CCUG 39970</strain>
    </source>
</reference>
<dbReference type="PANTHER" id="PTHR33169:SF14">
    <property type="entry name" value="TRANSCRIPTIONAL REGULATOR RV3488"/>
    <property type="match status" value="1"/>
</dbReference>
<dbReference type="SUPFAM" id="SSF46785">
    <property type="entry name" value="Winged helix' DNA-binding domain"/>
    <property type="match status" value="1"/>
</dbReference>
<dbReference type="InterPro" id="IPR036390">
    <property type="entry name" value="WH_DNA-bd_sf"/>
</dbReference>
<dbReference type="EMBL" id="JBHSEG010000008">
    <property type="protein sequence ID" value="MFC4455108.1"/>
    <property type="molecule type" value="Genomic_DNA"/>
</dbReference>
<sequence>MDPNLLKGHLDLILLAALEHGPKYGGQISSDVAQHTQGDFQLKEGSLYPALHRLEKAGWIEGEFQTLPRGGSPVRFYRLTDSGQTTLRDKREAYRRFTRTVAPLIEGGS</sequence>
<feature type="domain" description="Transcription regulator PadR N-terminal" evidence="1">
    <location>
        <begin position="14"/>
        <end position="88"/>
    </location>
</feature>
<accession>A0ABV8YDX8</accession>
<evidence type="ECO:0000313" key="3">
    <source>
        <dbReference type="Proteomes" id="UP001595939"/>
    </source>
</evidence>
<evidence type="ECO:0000259" key="1">
    <source>
        <dbReference type="Pfam" id="PF03551"/>
    </source>
</evidence>
<dbReference type="Pfam" id="PF03551">
    <property type="entry name" value="PadR"/>
    <property type="match status" value="1"/>
</dbReference>
<dbReference type="InterPro" id="IPR052509">
    <property type="entry name" value="Metal_resp_DNA-bind_regulator"/>
</dbReference>
<dbReference type="InterPro" id="IPR036388">
    <property type="entry name" value="WH-like_DNA-bd_sf"/>
</dbReference>
<name>A0ABV8YDX8_9DEIO</name>
<comment type="caution">
    <text evidence="2">The sequence shown here is derived from an EMBL/GenBank/DDBJ whole genome shotgun (WGS) entry which is preliminary data.</text>
</comment>
<protein>
    <submittedName>
        <fullName evidence="2">PadR family transcriptional regulator</fullName>
    </submittedName>
</protein>
<gene>
    <name evidence="2" type="ORF">ACFO0P_15110</name>
</gene>
<dbReference type="InterPro" id="IPR005149">
    <property type="entry name" value="Tscrpt_reg_PadR_N"/>
</dbReference>
<proteinExistence type="predicted"/>